<dbReference type="EMBL" id="RSAS01000819">
    <property type="protein sequence ID" value="RRR66937.1"/>
    <property type="molecule type" value="Genomic_DNA"/>
</dbReference>
<feature type="region of interest" description="Disordered" evidence="1">
    <location>
        <begin position="419"/>
        <end position="490"/>
    </location>
</feature>
<feature type="domain" description="CHAT" evidence="2">
    <location>
        <begin position="104"/>
        <end position="383"/>
    </location>
</feature>
<protein>
    <submittedName>
        <fullName evidence="3">CHAT domain-containing protein</fullName>
    </submittedName>
</protein>
<feature type="non-terminal residue" evidence="3">
    <location>
        <position position="490"/>
    </location>
</feature>
<evidence type="ECO:0000256" key="1">
    <source>
        <dbReference type="SAM" id="MobiDB-lite"/>
    </source>
</evidence>
<name>A0A426TSE2_9CHLR</name>
<accession>A0A426TSE2</accession>
<dbReference type="Proteomes" id="UP000280307">
    <property type="component" value="Unassembled WGS sequence"/>
</dbReference>
<proteinExistence type="predicted"/>
<evidence type="ECO:0000313" key="3">
    <source>
        <dbReference type="EMBL" id="RRR66937.1"/>
    </source>
</evidence>
<dbReference type="InterPro" id="IPR024983">
    <property type="entry name" value="CHAT_dom"/>
</dbReference>
<comment type="caution">
    <text evidence="3">The sequence shown here is derived from an EMBL/GenBank/DDBJ whole genome shotgun (WGS) entry which is preliminary data.</text>
</comment>
<evidence type="ECO:0000313" key="4">
    <source>
        <dbReference type="Proteomes" id="UP000280307"/>
    </source>
</evidence>
<sequence length="490" mass="52834">MNHPEAPYHHLTLTFAPHPQHVALRWEAAVLGMRESRMVLPFAPGDLPTLLRALDCLQHPNYALLAQQANHPWWFFSASEQATLAGYGLWDAQRQLVDSAADRRVGRLLFAALTADTVAQQALETVRNHAVANGVMLWLALRFPPYATELAALPWEALRDSLDQPLLLSGGQQAICVRHLDLPLALPPILPVQRPLDVLALAPKAHIPASVRQAERTARRTILAQLEAEGLIRLRELEPVTRTALVNAINERPADLIYFYGHGHYQAGQGGLLLDGEHGGEAWTDSQRLAKVLAEAKIVLLFACRGAALLPDTNQPAHGMLSGVAHALNAEGIPLVLAMQFTVRISAATRAVELLVRDLNGGHSIQASAARMRRALFVEEEDQRSWYVPTLTIRSREIGPLRIFAPAQAQPMAQTALLPSADAPQPTHGPGARMGDRDAMQGPHPLAPSPASGRGVTKDDGCSVALGEGQGERATCSPPASSPPASPPPA</sequence>
<gene>
    <name evidence="3" type="ORF">EI684_19795</name>
</gene>
<dbReference type="Pfam" id="PF12770">
    <property type="entry name" value="CHAT"/>
    <property type="match status" value="1"/>
</dbReference>
<reference evidence="3 4" key="1">
    <citation type="submission" date="2018-12" db="EMBL/GenBank/DDBJ databases">
        <title>Genome Sequence of Candidatus Viridilinea halotolerans isolated from saline sulfide-rich spring.</title>
        <authorList>
            <person name="Grouzdev D.S."/>
            <person name="Burganskaya E.I."/>
            <person name="Krutkina M.S."/>
            <person name="Sukhacheva M.V."/>
            <person name="Gorlenko V.M."/>
        </authorList>
    </citation>
    <scope>NUCLEOTIDE SEQUENCE [LARGE SCALE GENOMIC DNA]</scope>
    <source>
        <strain evidence="3">Chok-6</strain>
    </source>
</reference>
<evidence type="ECO:0000259" key="2">
    <source>
        <dbReference type="Pfam" id="PF12770"/>
    </source>
</evidence>
<dbReference type="AlphaFoldDB" id="A0A426TSE2"/>
<organism evidence="3 4">
    <name type="scientific">Candidatus Viridilinea halotolerans</name>
    <dbReference type="NCBI Taxonomy" id="2491704"/>
    <lineage>
        <taxon>Bacteria</taxon>
        <taxon>Bacillati</taxon>
        <taxon>Chloroflexota</taxon>
        <taxon>Chloroflexia</taxon>
        <taxon>Chloroflexales</taxon>
        <taxon>Chloroflexineae</taxon>
        <taxon>Oscillochloridaceae</taxon>
        <taxon>Candidatus Viridilinea</taxon>
    </lineage>
</organism>
<feature type="compositionally biased region" description="Pro residues" evidence="1">
    <location>
        <begin position="480"/>
        <end position="490"/>
    </location>
</feature>